<feature type="chain" id="PRO_5043132153" evidence="1">
    <location>
        <begin position="19"/>
        <end position="327"/>
    </location>
</feature>
<dbReference type="SMART" id="SM01411">
    <property type="entry name" value="Ephrin_rec_like"/>
    <property type="match status" value="1"/>
</dbReference>
<dbReference type="PANTHER" id="PTHR22727:SF15">
    <property type="entry name" value="MRH DOMAIN-CONTAINING PROTEIN"/>
    <property type="match status" value="1"/>
</dbReference>
<keyword evidence="4" id="KW-1185">Reference proteome</keyword>
<accession>A0A0R3TW92</accession>
<feature type="signal peptide" evidence="1">
    <location>
        <begin position="1"/>
        <end position="18"/>
    </location>
</feature>
<dbReference type="Proteomes" id="UP000278807">
    <property type="component" value="Unassembled WGS sequence"/>
</dbReference>
<evidence type="ECO:0000313" key="5">
    <source>
        <dbReference type="WBParaSite" id="HNAJ_0001211701-mRNA-1"/>
    </source>
</evidence>
<dbReference type="OrthoDB" id="439917at2759"/>
<name>A0A0R3TW92_RODNA</name>
<dbReference type="AlphaFoldDB" id="A0A0R3TW92"/>
<evidence type="ECO:0000256" key="1">
    <source>
        <dbReference type="SAM" id="SignalP"/>
    </source>
</evidence>
<evidence type="ECO:0000313" key="4">
    <source>
        <dbReference type="Proteomes" id="UP000278807"/>
    </source>
</evidence>
<keyword evidence="1" id="KW-0732">Signal</keyword>
<sequence length="327" mass="35791">MSGICFLVLSLLITRCFADLKLCNENEVTYNSTPCAADGSHFIITFPKDPRMCHVEVGPKFVEDCTITCKPGEYLNVEKNTCESCPAGTAAPGDVFVVNSWPKMPSQFYSDIISTGVFANCSQFGWKPENTHILGTASSMCGAELTLENKNIRNGEITFEYKMTDLYGLAYFTIRNQRCVLDGGTSHILSPSPKDEWSKFTLDVPAGTSTLQWYLFSENYFDMNSVGIQFKIRSIRVTGRAATLNCLECGPGFYSEGSGADECKKCPINTFSGSRAKSCTSCKHDEYAIPGSSFCISKNSCKPTEYVTAFSACDPATDTVSSSICSF</sequence>
<dbReference type="Pfam" id="PF23032">
    <property type="entry name" value="GBD_ELAPOR1-like_3rd"/>
    <property type="match status" value="1"/>
</dbReference>
<reference evidence="5" key="1">
    <citation type="submission" date="2017-02" db="UniProtKB">
        <authorList>
            <consortium name="WormBaseParasite"/>
        </authorList>
    </citation>
    <scope>IDENTIFICATION</scope>
</reference>
<dbReference type="Gene3D" id="2.10.50.10">
    <property type="entry name" value="Tumor Necrosis Factor Receptor, subunit A, domain 2"/>
    <property type="match status" value="1"/>
</dbReference>
<dbReference type="InterPro" id="IPR009030">
    <property type="entry name" value="Growth_fac_rcpt_cys_sf"/>
</dbReference>
<dbReference type="WBParaSite" id="HNAJ_0001211701-mRNA-1">
    <property type="protein sequence ID" value="HNAJ_0001211701-mRNA-1"/>
    <property type="gene ID" value="HNAJ_0001211701"/>
</dbReference>
<proteinExistence type="predicted"/>
<reference evidence="3 4" key="2">
    <citation type="submission" date="2018-11" db="EMBL/GenBank/DDBJ databases">
        <authorList>
            <consortium name="Pathogen Informatics"/>
        </authorList>
    </citation>
    <scope>NUCLEOTIDE SEQUENCE [LARGE SCALE GENOMIC DNA]</scope>
</reference>
<gene>
    <name evidence="3" type="ORF">HNAJ_LOCUS12106</name>
</gene>
<dbReference type="SUPFAM" id="SSF57184">
    <property type="entry name" value="Growth factor receptor domain"/>
    <property type="match status" value="1"/>
</dbReference>
<dbReference type="InterPro" id="IPR039181">
    <property type="entry name" value="Elapor1/2"/>
</dbReference>
<evidence type="ECO:0000259" key="2">
    <source>
        <dbReference type="Pfam" id="PF23032"/>
    </source>
</evidence>
<organism evidence="5">
    <name type="scientific">Rodentolepis nana</name>
    <name type="common">Dwarf tapeworm</name>
    <name type="synonym">Hymenolepis nana</name>
    <dbReference type="NCBI Taxonomy" id="102285"/>
    <lineage>
        <taxon>Eukaryota</taxon>
        <taxon>Metazoa</taxon>
        <taxon>Spiralia</taxon>
        <taxon>Lophotrochozoa</taxon>
        <taxon>Platyhelminthes</taxon>
        <taxon>Cestoda</taxon>
        <taxon>Eucestoda</taxon>
        <taxon>Cyclophyllidea</taxon>
        <taxon>Hymenolepididae</taxon>
        <taxon>Rodentolepis</taxon>
    </lineage>
</organism>
<dbReference type="PANTHER" id="PTHR22727">
    <property type="entry name" value="PROTEIN CBG13728"/>
    <property type="match status" value="1"/>
</dbReference>
<protein>
    <submittedName>
        <fullName evidence="5">Ephrin_rec_like domain-containing protein</fullName>
    </submittedName>
</protein>
<evidence type="ECO:0000313" key="3">
    <source>
        <dbReference type="EMBL" id="VDO12196.1"/>
    </source>
</evidence>
<feature type="domain" description="Elapor1-like galactose binding" evidence="2">
    <location>
        <begin position="99"/>
        <end position="240"/>
    </location>
</feature>
<dbReference type="InterPro" id="IPR056609">
    <property type="entry name" value="Elapor1-like_3rd"/>
</dbReference>
<dbReference type="EMBL" id="UZAE01014030">
    <property type="protein sequence ID" value="VDO12196.1"/>
    <property type="molecule type" value="Genomic_DNA"/>
</dbReference>
<dbReference type="GO" id="GO:0016020">
    <property type="term" value="C:membrane"/>
    <property type="evidence" value="ECO:0007669"/>
    <property type="project" value="TreeGrafter"/>
</dbReference>
<dbReference type="STRING" id="102285.A0A0R3TW92"/>